<proteinExistence type="predicted"/>
<feature type="region of interest" description="Disordered" evidence="1">
    <location>
        <begin position="105"/>
        <end position="166"/>
    </location>
</feature>
<comment type="caution">
    <text evidence="2">The sequence shown here is derived from an EMBL/GenBank/DDBJ whole genome shotgun (WGS) entry which is preliminary data.</text>
</comment>
<feature type="non-terminal residue" evidence="2">
    <location>
        <position position="1"/>
    </location>
</feature>
<name>A0ABQ7S871_9ACAR</name>
<evidence type="ECO:0000313" key="2">
    <source>
        <dbReference type="EMBL" id="KAG9509634.1"/>
    </source>
</evidence>
<gene>
    <name evidence="2" type="ORF">GZH46_01840</name>
</gene>
<protein>
    <submittedName>
        <fullName evidence="2">Uncharacterized protein</fullName>
    </submittedName>
</protein>
<feature type="non-terminal residue" evidence="2">
    <location>
        <position position="362"/>
    </location>
</feature>
<dbReference type="Gene3D" id="2.20.20.160">
    <property type="match status" value="1"/>
</dbReference>
<sequence>CHLSTKVVSVCLVLSIHVHTTISAWSIAPNGQSSNRLQQPINTLSSIIQQQQQQHMSVPMTTQSSLVTQAAQLNNNNEPTIASMASINQFAAQNNNLSSISMSLVNQQQSNTGTNDNEPTPSTATINNHSHRLSQSSIYGGNVHYSHNNNDIDNQLSSSSSKPAQYVDSTALRDRNSSMSLSPKSRSGLPECATQQVCNAIFVNMSYTQRLCECSSNYNWKCSFNTDAQDGHTIELTRKYDKRIYTQIKTCEPLKEVRACKSPTDWTLLALQSERTGKAHYVVVCKCPTYAQLEGPYTHNHPPYANIPGIRVYGMLCAHQTARSSQSYAELNPKLTMYPEFPWSELHKVMNSSSVMSTIEGF</sequence>
<feature type="compositionally biased region" description="Polar residues" evidence="1">
    <location>
        <begin position="105"/>
        <end position="163"/>
    </location>
</feature>
<dbReference type="Proteomes" id="UP000825002">
    <property type="component" value="Unassembled WGS sequence"/>
</dbReference>
<evidence type="ECO:0000313" key="3">
    <source>
        <dbReference type="Proteomes" id="UP000825002"/>
    </source>
</evidence>
<organism evidence="2 3">
    <name type="scientific">Fragariocoptes setiger</name>
    <dbReference type="NCBI Taxonomy" id="1670756"/>
    <lineage>
        <taxon>Eukaryota</taxon>
        <taxon>Metazoa</taxon>
        <taxon>Ecdysozoa</taxon>
        <taxon>Arthropoda</taxon>
        <taxon>Chelicerata</taxon>
        <taxon>Arachnida</taxon>
        <taxon>Acari</taxon>
        <taxon>Acariformes</taxon>
        <taxon>Trombidiformes</taxon>
        <taxon>Prostigmata</taxon>
        <taxon>Eupodina</taxon>
        <taxon>Eriophyoidea</taxon>
        <taxon>Phytoptidae</taxon>
        <taxon>Fragariocoptes</taxon>
    </lineage>
</organism>
<reference evidence="2 3" key="1">
    <citation type="submission" date="2020-10" db="EMBL/GenBank/DDBJ databases">
        <authorList>
            <person name="Klimov P.B."/>
            <person name="Dyachkov S.M."/>
            <person name="Chetverikov P.E."/>
        </authorList>
    </citation>
    <scope>NUCLEOTIDE SEQUENCE [LARGE SCALE GENOMIC DNA]</scope>
    <source>
        <strain evidence="2">BMOC 18-1129-001#AD2665</strain>
        <tissue evidence="2">Entire mites</tissue>
    </source>
</reference>
<accession>A0ABQ7S871</accession>
<keyword evidence="3" id="KW-1185">Reference proteome</keyword>
<dbReference type="EMBL" id="JAIFTH010000391">
    <property type="protein sequence ID" value="KAG9509634.1"/>
    <property type="molecule type" value="Genomic_DNA"/>
</dbReference>
<evidence type="ECO:0000256" key="1">
    <source>
        <dbReference type="SAM" id="MobiDB-lite"/>
    </source>
</evidence>